<evidence type="ECO:0000259" key="9">
    <source>
        <dbReference type="Pfam" id="PF18967"/>
    </source>
</evidence>
<dbReference type="InterPro" id="IPR043760">
    <property type="entry name" value="PycTM_dom"/>
</dbReference>
<evidence type="ECO:0000256" key="6">
    <source>
        <dbReference type="ARBA" id="ARBA00023118"/>
    </source>
</evidence>
<dbReference type="GO" id="GO:0005886">
    <property type="term" value="C:plasma membrane"/>
    <property type="evidence" value="ECO:0007669"/>
    <property type="project" value="UniProtKB-SubCell"/>
</dbReference>
<comment type="caution">
    <text evidence="10">The sequence shown here is derived from an EMBL/GenBank/DDBJ whole genome shotgun (WGS) entry which is preliminary data.</text>
</comment>
<feature type="domain" description="Pycsar effector protein" evidence="9">
    <location>
        <begin position="37"/>
        <end position="186"/>
    </location>
</feature>
<organism evidence="10 11">
    <name type="scientific">Novosphingobium endophyticum</name>
    <dbReference type="NCBI Taxonomy" id="1955250"/>
    <lineage>
        <taxon>Bacteria</taxon>
        <taxon>Pseudomonadati</taxon>
        <taxon>Pseudomonadota</taxon>
        <taxon>Alphaproteobacteria</taxon>
        <taxon>Sphingomonadales</taxon>
        <taxon>Sphingomonadaceae</taxon>
        <taxon>Novosphingobium</taxon>
    </lineage>
</organism>
<feature type="transmembrane region" description="Helical" evidence="8">
    <location>
        <begin position="56"/>
        <end position="73"/>
    </location>
</feature>
<evidence type="ECO:0000256" key="7">
    <source>
        <dbReference type="ARBA" id="ARBA00023136"/>
    </source>
</evidence>
<reference evidence="10" key="2">
    <citation type="submission" date="2020-09" db="EMBL/GenBank/DDBJ databases">
        <authorList>
            <person name="Sun Q."/>
            <person name="Zhou Y."/>
        </authorList>
    </citation>
    <scope>NUCLEOTIDE SEQUENCE</scope>
    <source>
        <strain evidence="10">CGMCC 1.15095</strain>
    </source>
</reference>
<sequence length="200" mass="21715">MSGTVKSSEAGSDAGEASPAQLYDGGTYSAHAVHMVRTAMANHVALSQMADHKANILMGVTFLVFTLSVTAFGSGTSPFALLILVLSAFVSAMFAMAAVMPKTTPPKLSGDEYDNLLFFGVFTELEQEDFVDRVMSRSETDGRVLSAMLRDIYQNGAVLRRKKYRYLSFAFRAFRTGLVLAFVAFALENGAEFLDFSSAR</sequence>
<evidence type="ECO:0000256" key="1">
    <source>
        <dbReference type="ARBA" id="ARBA00004236"/>
    </source>
</evidence>
<keyword evidence="5 8" id="KW-1133">Transmembrane helix</keyword>
<dbReference type="Proteomes" id="UP000608154">
    <property type="component" value="Unassembled WGS sequence"/>
</dbReference>
<evidence type="ECO:0000313" key="11">
    <source>
        <dbReference type="Proteomes" id="UP000608154"/>
    </source>
</evidence>
<keyword evidence="7 8" id="KW-0472">Membrane</keyword>
<keyword evidence="2" id="KW-1003">Cell membrane</keyword>
<evidence type="ECO:0000313" key="10">
    <source>
        <dbReference type="EMBL" id="GGC06044.1"/>
    </source>
</evidence>
<keyword evidence="11" id="KW-1185">Reference proteome</keyword>
<dbReference type="AlphaFoldDB" id="A0A916TTT8"/>
<comment type="subcellular location">
    <subcellularLocation>
        <location evidence="1">Cell membrane</location>
    </subcellularLocation>
</comment>
<protein>
    <recommendedName>
        <fullName evidence="9">Pycsar effector protein domain-containing protein</fullName>
    </recommendedName>
</protein>
<evidence type="ECO:0000256" key="5">
    <source>
        <dbReference type="ARBA" id="ARBA00022989"/>
    </source>
</evidence>
<dbReference type="GO" id="GO:0000166">
    <property type="term" value="F:nucleotide binding"/>
    <property type="evidence" value="ECO:0007669"/>
    <property type="project" value="UniProtKB-KW"/>
</dbReference>
<dbReference type="RefSeq" id="WP_188771966.1">
    <property type="nucleotide sequence ID" value="NZ_BMHK01000017.1"/>
</dbReference>
<gene>
    <name evidence="10" type="ORF">GCM10011494_25860</name>
</gene>
<feature type="transmembrane region" description="Helical" evidence="8">
    <location>
        <begin position="79"/>
        <end position="99"/>
    </location>
</feature>
<keyword evidence="3 8" id="KW-0812">Transmembrane</keyword>
<evidence type="ECO:0000256" key="8">
    <source>
        <dbReference type="SAM" id="Phobius"/>
    </source>
</evidence>
<proteinExistence type="predicted"/>
<evidence type="ECO:0000256" key="3">
    <source>
        <dbReference type="ARBA" id="ARBA00022692"/>
    </source>
</evidence>
<reference evidence="10" key="1">
    <citation type="journal article" date="2014" name="Int. J. Syst. Evol. Microbiol.">
        <title>Complete genome sequence of Corynebacterium casei LMG S-19264T (=DSM 44701T), isolated from a smear-ripened cheese.</title>
        <authorList>
            <consortium name="US DOE Joint Genome Institute (JGI-PGF)"/>
            <person name="Walter F."/>
            <person name="Albersmeier A."/>
            <person name="Kalinowski J."/>
            <person name="Ruckert C."/>
        </authorList>
    </citation>
    <scope>NUCLEOTIDE SEQUENCE</scope>
    <source>
        <strain evidence="10">CGMCC 1.15095</strain>
    </source>
</reference>
<evidence type="ECO:0000256" key="2">
    <source>
        <dbReference type="ARBA" id="ARBA00022475"/>
    </source>
</evidence>
<accession>A0A916TTT8</accession>
<dbReference type="EMBL" id="BMHK01000017">
    <property type="protein sequence ID" value="GGC06044.1"/>
    <property type="molecule type" value="Genomic_DNA"/>
</dbReference>
<dbReference type="Pfam" id="PF18967">
    <property type="entry name" value="PycTM"/>
    <property type="match status" value="1"/>
</dbReference>
<name>A0A916TTT8_9SPHN</name>
<keyword evidence="6" id="KW-0051">Antiviral defense</keyword>
<keyword evidence="4" id="KW-0547">Nucleotide-binding</keyword>
<feature type="transmembrane region" description="Helical" evidence="8">
    <location>
        <begin position="169"/>
        <end position="187"/>
    </location>
</feature>
<dbReference type="GO" id="GO:0051607">
    <property type="term" value="P:defense response to virus"/>
    <property type="evidence" value="ECO:0007669"/>
    <property type="project" value="UniProtKB-KW"/>
</dbReference>
<evidence type="ECO:0000256" key="4">
    <source>
        <dbReference type="ARBA" id="ARBA00022741"/>
    </source>
</evidence>